<dbReference type="InterPro" id="IPR038078">
    <property type="entry name" value="PhoU-like_sf"/>
</dbReference>
<dbReference type="PANTHER" id="PTHR42930:SF3">
    <property type="entry name" value="PHOSPHATE-SPECIFIC TRANSPORT SYSTEM ACCESSORY PROTEIN PHOU"/>
    <property type="match status" value="1"/>
</dbReference>
<dbReference type="GO" id="GO:0006817">
    <property type="term" value="P:phosphate ion transport"/>
    <property type="evidence" value="ECO:0007669"/>
    <property type="project" value="UniProtKB-KW"/>
</dbReference>
<dbReference type="RefSeq" id="WP_092726875.1">
    <property type="nucleotide sequence ID" value="NZ_FNGW01000007.1"/>
</dbReference>
<dbReference type="GO" id="GO:0005737">
    <property type="term" value="C:cytoplasm"/>
    <property type="evidence" value="ECO:0007669"/>
    <property type="project" value="UniProtKB-SubCell"/>
</dbReference>
<dbReference type="GO" id="GO:0030643">
    <property type="term" value="P:intracellular phosphate ion homeostasis"/>
    <property type="evidence" value="ECO:0007669"/>
    <property type="project" value="InterPro"/>
</dbReference>
<dbReference type="Proteomes" id="UP000199068">
    <property type="component" value="Unassembled WGS sequence"/>
</dbReference>
<dbReference type="AlphaFoldDB" id="A0A1G9RR45"/>
<dbReference type="Pfam" id="PF01895">
    <property type="entry name" value="PhoU"/>
    <property type="match status" value="2"/>
</dbReference>
<protein>
    <recommendedName>
        <fullName evidence="7">Phosphate-specific transport system accessory protein PhoU</fullName>
    </recommendedName>
</protein>
<evidence type="ECO:0000256" key="1">
    <source>
        <dbReference type="ARBA" id="ARBA00004496"/>
    </source>
</evidence>
<evidence type="ECO:0000256" key="5">
    <source>
        <dbReference type="ARBA" id="ARBA00022490"/>
    </source>
</evidence>
<dbReference type="InterPro" id="IPR028366">
    <property type="entry name" value="PhoU"/>
</dbReference>
<gene>
    <name evidence="9" type="ORF">SAMN04515677_10780</name>
</gene>
<keyword evidence="4 7" id="KW-0813">Transport</keyword>
<evidence type="ECO:0000256" key="4">
    <source>
        <dbReference type="ARBA" id="ARBA00022448"/>
    </source>
</evidence>
<evidence type="ECO:0000259" key="8">
    <source>
        <dbReference type="Pfam" id="PF01895"/>
    </source>
</evidence>
<dbReference type="NCBIfam" id="TIGR02135">
    <property type="entry name" value="phoU_full"/>
    <property type="match status" value="1"/>
</dbReference>
<sequence>MVNTSLELSINTLKQYTLTMIERCEDAVDKAVDCMVRKDLEGSKKVIEEDDEIDTLREYIRDRSIELIALKQPMAKDLRYVYALGNIAIELERIGDYAVNIALETLKIGEEPYIKALIDIPKMAKECKDMLSQVKLALENEDEQLCYKIAAQDDRIDDLYVQIHIDCLEIMNQNPATVNQGVRLLFVGRYLERIGDHITNVCEKLIYAIKGDMVEIG</sequence>
<dbReference type="FunFam" id="1.20.58.220:FF:000004">
    <property type="entry name" value="Phosphate-specific transport system accessory protein PhoU"/>
    <property type="match status" value="1"/>
</dbReference>
<name>A0A1G9RR45_9FIRM</name>
<feature type="domain" description="PhoU" evidence="8">
    <location>
        <begin position="120"/>
        <end position="204"/>
    </location>
</feature>
<dbReference type="InterPro" id="IPR026022">
    <property type="entry name" value="PhoU_dom"/>
</dbReference>
<evidence type="ECO:0000313" key="10">
    <source>
        <dbReference type="Proteomes" id="UP000199068"/>
    </source>
</evidence>
<proteinExistence type="inferred from homology"/>
<feature type="domain" description="PhoU" evidence="8">
    <location>
        <begin position="19"/>
        <end position="103"/>
    </location>
</feature>
<reference evidence="9 10" key="1">
    <citation type="submission" date="2016-10" db="EMBL/GenBank/DDBJ databases">
        <authorList>
            <person name="de Groot N.N."/>
        </authorList>
    </citation>
    <scope>NUCLEOTIDE SEQUENCE [LARGE SCALE GENOMIC DNA]</scope>
    <source>
        <strain evidence="9 10">DSM 797</strain>
    </source>
</reference>
<keyword evidence="6 7" id="KW-0592">Phosphate transport</keyword>
<dbReference type="EMBL" id="FNGW01000007">
    <property type="protein sequence ID" value="SDM24945.1"/>
    <property type="molecule type" value="Genomic_DNA"/>
</dbReference>
<evidence type="ECO:0000256" key="3">
    <source>
        <dbReference type="ARBA" id="ARBA00011738"/>
    </source>
</evidence>
<keyword evidence="5 7" id="KW-0963">Cytoplasm</keyword>
<organism evidence="9 10">
    <name type="scientific">Romboutsia lituseburensis DSM 797</name>
    <dbReference type="NCBI Taxonomy" id="1121325"/>
    <lineage>
        <taxon>Bacteria</taxon>
        <taxon>Bacillati</taxon>
        <taxon>Bacillota</taxon>
        <taxon>Clostridia</taxon>
        <taxon>Peptostreptococcales</taxon>
        <taxon>Peptostreptococcaceae</taxon>
        <taxon>Romboutsia</taxon>
    </lineage>
</organism>
<comment type="similarity">
    <text evidence="2 7">Belongs to the PhoU family.</text>
</comment>
<dbReference type="STRING" id="1121325.SAMN04515677_10780"/>
<evidence type="ECO:0000313" key="9">
    <source>
        <dbReference type="EMBL" id="SDM24945.1"/>
    </source>
</evidence>
<accession>A0A1G9RR45</accession>
<evidence type="ECO:0000256" key="2">
    <source>
        <dbReference type="ARBA" id="ARBA00008107"/>
    </source>
</evidence>
<dbReference type="SUPFAM" id="SSF109755">
    <property type="entry name" value="PhoU-like"/>
    <property type="match status" value="1"/>
</dbReference>
<dbReference type="PIRSF" id="PIRSF003107">
    <property type="entry name" value="PhoU"/>
    <property type="match status" value="1"/>
</dbReference>
<keyword evidence="10" id="KW-1185">Reference proteome</keyword>
<dbReference type="PANTHER" id="PTHR42930">
    <property type="entry name" value="PHOSPHATE-SPECIFIC TRANSPORT SYSTEM ACCESSORY PROTEIN PHOU"/>
    <property type="match status" value="1"/>
</dbReference>
<dbReference type="GO" id="GO:0045936">
    <property type="term" value="P:negative regulation of phosphate metabolic process"/>
    <property type="evidence" value="ECO:0007669"/>
    <property type="project" value="InterPro"/>
</dbReference>
<comment type="subcellular location">
    <subcellularLocation>
        <location evidence="1 7">Cytoplasm</location>
    </subcellularLocation>
</comment>
<evidence type="ECO:0000256" key="6">
    <source>
        <dbReference type="ARBA" id="ARBA00022592"/>
    </source>
</evidence>
<evidence type="ECO:0000256" key="7">
    <source>
        <dbReference type="PIRNR" id="PIRNR003107"/>
    </source>
</evidence>
<comment type="subunit">
    <text evidence="3 7">Homodimer.</text>
</comment>
<comment type="function">
    <text evidence="7">Plays a role in the regulation of phosphate uptake.</text>
</comment>
<dbReference type="Gene3D" id="1.20.58.220">
    <property type="entry name" value="Phosphate transport system protein phou homolog 2, domain 2"/>
    <property type="match status" value="1"/>
</dbReference>